<dbReference type="Proteomes" id="UP001488805">
    <property type="component" value="Unassembled WGS sequence"/>
</dbReference>
<dbReference type="EMBL" id="JBCEZU010000100">
    <property type="protein sequence ID" value="KAK9530903.1"/>
    <property type="molecule type" value="Genomic_DNA"/>
</dbReference>
<proteinExistence type="predicted"/>
<sequence length="88" mass="9585">MGKAEVSPRSLCPSHRADVPVTFLHIMTGFLPEQLAETCGLTASSQLLAGAVSLFSSSYMSADPGPTILFSPVEYRLPLQFIYSRFVF</sequence>
<protein>
    <submittedName>
        <fullName evidence="1">Uncharacterized protein</fullName>
    </submittedName>
</protein>
<dbReference type="AlphaFoldDB" id="A0AAW1F8H2"/>
<name>A0AAW1F8H2_ZOAVI</name>
<evidence type="ECO:0000313" key="1">
    <source>
        <dbReference type="EMBL" id="KAK9530903.1"/>
    </source>
</evidence>
<accession>A0AAW1F8H2</accession>
<keyword evidence="2" id="KW-1185">Reference proteome</keyword>
<reference evidence="1 2" key="1">
    <citation type="journal article" date="2024" name="Genome Biol. Evol.">
        <title>Chromosome-level genome assembly of the viviparous eelpout Zoarces viviparus.</title>
        <authorList>
            <person name="Fuhrmann N."/>
            <person name="Brasseur M.V."/>
            <person name="Bakowski C.E."/>
            <person name="Podsiadlowski L."/>
            <person name="Prost S."/>
            <person name="Krehenwinkel H."/>
            <person name="Mayer C."/>
        </authorList>
    </citation>
    <scope>NUCLEOTIDE SEQUENCE [LARGE SCALE GENOMIC DNA]</scope>
    <source>
        <strain evidence="1">NO-MEL_2022_Ind0_liver</strain>
    </source>
</reference>
<comment type="caution">
    <text evidence="1">The sequence shown here is derived from an EMBL/GenBank/DDBJ whole genome shotgun (WGS) entry which is preliminary data.</text>
</comment>
<organism evidence="1 2">
    <name type="scientific">Zoarces viviparus</name>
    <name type="common">Viviparous eelpout</name>
    <name type="synonym">Blennius viviparus</name>
    <dbReference type="NCBI Taxonomy" id="48416"/>
    <lineage>
        <taxon>Eukaryota</taxon>
        <taxon>Metazoa</taxon>
        <taxon>Chordata</taxon>
        <taxon>Craniata</taxon>
        <taxon>Vertebrata</taxon>
        <taxon>Euteleostomi</taxon>
        <taxon>Actinopterygii</taxon>
        <taxon>Neopterygii</taxon>
        <taxon>Teleostei</taxon>
        <taxon>Neoteleostei</taxon>
        <taxon>Acanthomorphata</taxon>
        <taxon>Eupercaria</taxon>
        <taxon>Perciformes</taxon>
        <taxon>Cottioidei</taxon>
        <taxon>Zoarcales</taxon>
        <taxon>Zoarcidae</taxon>
        <taxon>Zoarcinae</taxon>
        <taxon>Zoarces</taxon>
    </lineage>
</organism>
<evidence type="ECO:0000313" key="2">
    <source>
        <dbReference type="Proteomes" id="UP001488805"/>
    </source>
</evidence>
<gene>
    <name evidence="1" type="ORF">VZT92_012377</name>
</gene>